<sequence>DTEVIATNIEDAPSHEKIDLWQDLAERAGVVKKYPHERGAKNIQYTPHHIQWRATEVSRMKTHKTVVEEAHQKPQLANCEAYFDS</sequence>
<reference evidence="1 2" key="1">
    <citation type="journal article" date="2013" name="PLoS Genet.">
        <title>Comparative genome structure, secondary metabolite, and effector coding capacity across Cochliobolus pathogens.</title>
        <authorList>
            <person name="Condon B.J."/>
            <person name="Leng Y."/>
            <person name="Wu D."/>
            <person name="Bushley K.E."/>
            <person name="Ohm R.A."/>
            <person name="Otillar R."/>
            <person name="Martin J."/>
            <person name="Schackwitz W."/>
            <person name="Grimwood J."/>
            <person name="MohdZainudin N."/>
            <person name="Xue C."/>
            <person name="Wang R."/>
            <person name="Manning V.A."/>
            <person name="Dhillon B."/>
            <person name="Tu Z.J."/>
            <person name="Steffenson B.J."/>
            <person name="Salamov A."/>
            <person name="Sun H."/>
            <person name="Lowry S."/>
            <person name="LaButti K."/>
            <person name="Han J."/>
            <person name="Copeland A."/>
            <person name="Lindquist E."/>
            <person name="Barry K."/>
            <person name="Schmutz J."/>
            <person name="Baker S.E."/>
            <person name="Ciuffetti L.M."/>
            <person name="Grigoriev I.V."/>
            <person name="Zhong S."/>
            <person name="Turgeon B.G."/>
        </authorList>
    </citation>
    <scope>NUCLEOTIDE SEQUENCE [LARGE SCALE GENOMIC DNA]</scope>
    <source>
        <strain evidence="1 2">FI3</strain>
    </source>
</reference>
<accession>W7DT73</accession>
<gene>
    <name evidence="1" type="ORF">COCVIDRAFT_114090</name>
</gene>
<dbReference type="GeneID" id="26250486"/>
<dbReference type="OrthoDB" id="3694381at2759"/>
<evidence type="ECO:0000313" key="1">
    <source>
        <dbReference type="EMBL" id="EUN21383.1"/>
    </source>
</evidence>
<dbReference type="RefSeq" id="XP_014550960.1">
    <property type="nucleotide sequence ID" value="XM_014695474.1"/>
</dbReference>
<feature type="non-terminal residue" evidence="1">
    <location>
        <position position="1"/>
    </location>
</feature>
<protein>
    <submittedName>
        <fullName evidence="1">Uncharacterized protein</fullName>
    </submittedName>
</protein>
<proteinExistence type="predicted"/>
<dbReference type="EMBL" id="KI968850">
    <property type="protein sequence ID" value="EUN21383.1"/>
    <property type="molecule type" value="Genomic_DNA"/>
</dbReference>
<organism evidence="1 2">
    <name type="scientific">Bipolaris victoriae (strain FI3)</name>
    <name type="common">Victoria blight of oats agent</name>
    <name type="synonym">Cochliobolus victoriae</name>
    <dbReference type="NCBI Taxonomy" id="930091"/>
    <lineage>
        <taxon>Eukaryota</taxon>
        <taxon>Fungi</taxon>
        <taxon>Dikarya</taxon>
        <taxon>Ascomycota</taxon>
        <taxon>Pezizomycotina</taxon>
        <taxon>Dothideomycetes</taxon>
        <taxon>Pleosporomycetidae</taxon>
        <taxon>Pleosporales</taxon>
        <taxon>Pleosporineae</taxon>
        <taxon>Pleosporaceae</taxon>
        <taxon>Bipolaris</taxon>
    </lineage>
</organism>
<evidence type="ECO:0000313" key="2">
    <source>
        <dbReference type="Proteomes" id="UP000054337"/>
    </source>
</evidence>
<name>W7DT73_BIPV3</name>
<dbReference type="AlphaFoldDB" id="W7DT73"/>
<dbReference type="Proteomes" id="UP000054337">
    <property type="component" value="Unassembled WGS sequence"/>
</dbReference>
<keyword evidence="2" id="KW-1185">Reference proteome</keyword>
<dbReference type="HOGENOM" id="CLU_2518537_0_0_1"/>